<dbReference type="GO" id="GO:0004479">
    <property type="term" value="F:methionyl-tRNA formyltransferase activity"/>
    <property type="evidence" value="ECO:0007669"/>
    <property type="project" value="UniProtKB-EC"/>
</dbReference>
<dbReference type="AlphaFoldDB" id="A0A6J7IBZ0"/>
<dbReference type="SUPFAM" id="SSF50486">
    <property type="entry name" value="FMT C-terminal domain-like"/>
    <property type="match status" value="1"/>
</dbReference>
<evidence type="ECO:0000313" key="3">
    <source>
        <dbReference type="EMBL" id="CAB4928082.1"/>
    </source>
</evidence>
<dbReference type="HAMAP" id="MF_00182">
    <property type="entry name" value="Formyl_trans"/>
    <property type="match status" value="1"/>
</dbReference>
<protein>
    <recommendedName>
        <fullName evidence="1">methionyl-tRNA formyltransferase</fullName>
        <ecNumber evidence="1">2.1.2.9</ecNumber>
    </recommendedName>
</protein>
<dbReference type="PANTHER" id="PTHR11138">
    <property type="entry name" value="METHIONYL-TRNA FORMYLTRANSFERASE"/>
    <property type="match status" value="1"/>
</dbReference>
<accession>A0A6J7IBZ0</accession>
<dbReference type="InterPro" id="IPR005794">
    <property type="entry name" value="Fmt"/>
</dbReference>
<dbReference type="EMBL" id="CAFBMK010000145">
    <property type="protein sequence ID" value="CAB4928082.1"/>
    <property type="molecule type" value="Genomic_DNA"/>
</dbReference>
<dbReference type="Pfam" id="PF00551">
    <property type="entry name" value="Formyl_trans_N"/>
    <property type="match status" value="1"/>
</dbReference>
<dbReference type="GO" id="GO:0005829">
    <property type="term" value="C:cytosol"/>
    <property type="evidence" value="ECO:0007669"/>
    <property type="project" value="TreeGrafter"/>
</dbReference>
<dbReference type="Gene3D" id="3.40.50.12230">
    <property type="match status" value="1"/>
</dbReference>
<dbReference type="SUPFAM" id="SSF53328">
    <property type="entry name" value="Formyltransferase"/>
    <property type="match status" value="1"/>
</dbReference>
<dbReference type="InterPro" id="IPR002376">
    <property type="entry name" value="Formyl_transf_N"/>
</dbReference>
<evidence type="ECO:0000259" key="2">
    <source>
        <dbReference type="Pfam" id="PF00551"/>
    </source>
</evidence>
<dbReference type="CDD" id="cd08646">
    <property type="entry name" value="FMT_core_Met-tRNA-FMT_N"/>
    <property type="match status" value="1"/>
</dbReference>
<organism evidence="3">
    <name type="scientific">freshwater metagenome</name>
    <dbReference type="NCBI Taxonomy" id="449393"/>
    <lineage>
        <taxon>unclassified sequences</taxon>
        <taxon>metagenomes</taxon>
        <taxon>ecological metagenomes</taxon>
    </lineage>
</organism>
<dbReference type="InterPro" id="IPR041711">
    <property type="entry name" value="Met-tRNA-FMT_N"/>
</dbReference>
<dbReference type="InterPro" id="IPR036477">
    <property type="entry name" value="Formyl_transf_N_sf"/>
</dbReference>
<dbReference type="PANTHER" id="PTHR11138:SF5">
    <property type="entry name" value="METHIONYL-TRNA FORMYLTRANSFERASE, MITOCHONDRIAL"/>
    <property type="match status" value="1"/>
</dbReference>
<dbReference type="InterPro" id="IPR011034">
    <property type="entry name" value="Formyl_transferase-like_C_sf"/>
</dbReference>
<proteinExistence type="inferred from homology"/>
<feature type="domain" description="Formyl transferase N-terminal" evidence="2">
    <location>
        <begin position="12"/>
        <end position="185"/>
    </location>
</feature>
<evidence type="ECO:0000256" key="1">
    <source>
        <dbReference type="ARBA" id="ARBA00012261"/>
    </source>
</evidence>
<name>A0A6J7IBZ0_9ZZZZ</name>
<dbReference type="EC" id="2.1.2.9" evidence="1"/>
<reference evidence="3" key="1">
    <citation type="submission" date="2020-05" db="EMBL/GenBank/DDBJ databases">
        <authorList>
            <person name="Chiriac C."/>
            <person name="Salcher M."/>
            <person name="Ghai R."/>
            <person name="Kavagutti S V."/>
        </authorList>
    </citation>
    <scope>NUCLEOTIDE SEQUENCE</scope>
</reference>
<sequence>MSGDAPATVRTAFLGTSWFAGDVLRRLVAADRAPSLVITRPDRPAGRGRKLTPPPVADAAGELGLPLLQPDRLDDDVVARIAGVEPDALIVCAYGAIVREPLLSAYPILNVHPSLLPRWRGAAPVERSIMAGDAETGVSIMELVGELDAGPVQLQEPLPIGPDDTYGDVAPRLVELGSTLLLRALDEVAAGTLRATPQPDEGVTYAEKIVAADRDLDPTAPARVQHDHVRALAPHIGARLLQDDGTYLGIRRTRIADDGSLELLEVQPPGKGPMSYADYLRGKAGR</sequence>
<gene>
    <name evidence="3" type="ORF">UFOPK3564_02218</name>
</gene>